<reference evidence="1 2" key="1">
    <citation type="journal article" date="2019" name="Int. J. Syst. Evol. Microbiol.">
        <title>The Global Catalogue of Microorganisms (GCM) 10K type strain sequencing project: providing services to taxonomists for standard genome sequencing and annotation.</title>
        <authorList>
            <consortium name="The Broad Institute Genomics Platform"/>
            <consortium name="The Broad Institute Genome Sequencing Center for Infectious Disease"/>
            <person name="Wu L."/>
            <person name="Ma J."/>
        </authorList>
    </citation>
    <scope>NUCLEOTIDE SEQUENCE [LARGE SCALE GENOMIC DNA]</scope>
    <source>
        <strain evidence="1 2">JCM 14559</strain>
    </source>
</reference>
<accession>A0ABN2WWV9</accession>
<organism evidence="1 2">
    <name type="scientific">Kitasatospora saccharophila</name>
    <dbReference type="NCBI Taxonomy" id="407973"/>
    <lineage>
        <taxon>Bacteria</taxon>
        <taxon>Bacillati</taxon>
        <taxon>Actinomycetota</taxon>
        <taxon>Actinomycetes</taxon>
        <taxon>Kitasatosporales</taxon>
        <taxon>Streptomycetaceae</taxon>
        <taxon>Kitasatospora</taxon>
    </lineage>
</organism>
<protein>
    <submittedName>
        <fullName evidence="1">Uncharacterized protein</fullName>
    </submittedName>
</protein>
<comment type="caution">
    <text evidence="1">The sequence shown here is derived from an EMBL/GenBank/DDBJ whole genome shotgun (WGS) entry which is preliminary data.</text>
</comment>
<keyword evidence="2" id="KW-1185">Reference proteome</keyword>
<dbReference type="Proteomes" id="UP001500897">
    <property type="component" value="Unassembled WGS sequence"/>
</dbReference>
<dbReference type="EMBL" id="BAAANS010000020">
    <property type="protein sequence ID" value="GAA2100349.1"/>
    <property type="molecule type" value="Genomic_DNA"/>
</dbReference>
<evidence type="ECO:0000313" key="2">
    <source>
        <dbReference type="Proteomes" id="UP001500897"/>
    </source>
</evidence>
<name>A0ABN2WWV9_9ACTN</name>
<gene>
    <name evidence="1" type="ORF">GCM10009759_33070</name>
</gene>
<sequence length="58" mass="6396">MRLTPEELVREFQDAVLELYFARKRISLLEAENAELRAHLAAALQTGAQDAGQPEASG</sequence>
<evidence type="ECO:0000313" key="1">
    <source>
        <dbReference type="EMBL" id="GAA2100349.1"/>
    </source>
</evidence>
<proteinExistence type="predicted"/>
<dbReference type="RefSeq" id="WP_344552896.1">
    <property type="nucleotide sequence ID" value="NZ_BAAANS010000020.1"/>
</dbReference>